<dbReference type="Gene3D" id="3.40.50.10440">
    <property type="entry name" value="Dihydroxyacetone kinase, domain 1"/>
    <property type="match status" value="1"/>
</dbReference>
<dbReference type="PROSITE" id="PS51482">
    <property type="entry name" value="DEGV"/>
    <property type="match status" value="1"/>
</dbReference>
<evidence type="ECO:0000313" key="3">
    <source>
        <dbReference type="EMBL" id="TCT15611.1"/>
    </source>
</evidence>
<dbReference type="InterPro" id="IPR003797">
    <property type="entry name" value="DegV"/>
</dbReference>
<sequence>MQNYIIATDATCDLPLEIIQKLGIVVMPMEFIIEENTYNHYPDEREMRIKDFYNQLALGKISTTTQINLYAYDSVFSEILDQGKDILYISFSSGLSGTFNASLLAVNELKENYSDRKIISVDSLCASIGEGLLVYLAALKKEEGYSIEQLKEWIENNRSNINHWFVVNDLENLKRGGRINAIQASVGNVLNLKPILSVDEEGKLISVAKVRGKKKSYQYLLEKLEEGNNDKENHTVLVGHADNEEDANYVKASILEKKLAKEVIECNIGPIIGSHTGRGMIALTFLNQ</sequence>
<reference evidence="3 4" key="1">
    <citation type="submission" date="2019-03" db="EMBL/GenBank/DDBJ databases">
        <title>Genomic Encyclopedia of Type Strains, Phase IV (KMG-IV): sequencing the most valuable type-strain genomes for metagenomic binning, comparative biology and taxonomic classification.</title>
        <authorList>
            <person name="Goeker M."/>
        </authorList>
    </citation>
    <scope>NUCLEOTIDE SEQUENCE [LARGE SCALE GENOMIC DNA]</scope>
    <source>
        <strain evidence="3 4">DSM 24629</strain>
    </source>
</reference>
<evidence type="ECO:0000256" key="2">
    <source>
        <dbReference type="ARBA" id="ARBA00023121"/>
    </source>
</evidence>
<dbReference type="NCBIfam" id="TIGR00762">
    <property type="entry name" value="DegV"/>
    <property type="match status" value="1"/>
</dbReference>
<dbReference type="PANTHER" id="PTHR33434">
    <property type="entry name" value="DEGV DOMAIN-CONTAINING PROTEIN DR_1986-RELATED"/>
    <property type="match status" value="1"/>
</dbReference>
<dbReference type="Gene3D" id="2.20.28.50">
    <property type="entry name" value="degv family protein"/>
    <property type="match status" value="1"/>
</dbReference>
<name>A0A4R3MR15_9FIRM</name>
<organism evidence="3 4">
    <name type="scientific">Natranaerovirga pectinivora</name>
    <dbReference type="NCBI Taxonomy" id="682400"/>
    <lineage>
        <taxon>Bacteria</taxon>
        <taxon>Bacillati</taxon>
        <taxon>Bacillota</taxon>
        <taxon>Clostridia</taxon>
        <taxon>Lachnospirales</taxon>
        <taxon>Natranaerovirgaceae</taxon>
        <taxon>Natranaerovirga</taxon>
    </lineage>
</organism>
<keyword evidence="2" id="KW-0446">Lipid-binding</keyword>
<dbReference type="Pfam" id="PF02645">
    <property type="entry name" value="DegV"/>
    <property type="match status" value="1"/>
</dbReference>
<protein>
    <submittedName>
        <fullName evidence="3">DegV family protein with EDD domain</fullName>
    </submittedName>
</protein>
<dbReference type="GO" id="GO:0008289">
    <property type="term" value="F:lipid binding"/>
    <property type="evidence" value="ECO:0007669"/>
    <property type="project" value="UniProtKB-KW"/>
</dbReference>
<proteinExistence type="predicted"/>
<dbReference type="OrthoDB" id="9780660at2"/>
<dbReference type="InterPro" id="IPR043168">
    <property type="entry name" value="DegV_C"/>
</dbReference>
<dbReference type="Gene3D" id="3.30.1180.10">
    <property type="match status" value="1"/>
</dbReference>
<dbReference type="EMBL" id="SMAL01000003">
    <property type="protein sequence ID" value="TCT15611.1"/>
    <property type="molecule type" value="Genomic_DNA"/>
</dbReference>
<evidence type="ECO:0000313" key="4">
    <source>
        <dbReference type="Proteomes" id="UP000294902"/>
    </source>
</evidence>
<keyword evidence="4" id="KW-1185">Reference proteome</keyword>
<comment type="caution">
    <text evidence="3">The sequence shown here is derived from an EMBL/GenBank/DDBJ whole genome shotgun (WGS) entry which is preliminary data.</text>
</comment>
<dbReference type="PANTHER" id="PTHR33434:SF3">
    <property type="entry name" value="DEGV DOMAIN-CONTAINING PROTEIN YITS"/>
    <property type="match status" value="1"/>
</dbReference>
<dbReference type="Proteomes" id="UP000294902">
    <property type="component" value="Unassembled WGS sequence"/>
</dbReference>
<dbReference type="AlphaFoldDB" id="A0A4R3MR15"/>
<comment type="function">
    <text evidence="1">May bind long-chain fatty acids, such as palmitate, and may play a role in lipid transport or fatty acid metabolism.</text>
</comment>
<dbReference type="RefSeq" id="WP_132251450.1">
    <property type="nucleotide sequence ID" value="NZ_SMAL01000003.1"/>
</dbReference>
<dbReference type="SUPFAM" id="SSF82549">
    <property type="entry name" value="DAK1/DegV-like"/>
    <property type="match status" value="1"/>
</dbReference>
<dbReference type="InterPro" id="IPR050270">
    <property type="entry name" value="DegV_domain_contain"/>
</dbReference>
<accession>A0A4R3MR15</accession>
<evidence type="ECO:0000256" key="1">
    <source>
        <dbReference type="ARBA" id="ARBA00003238"/>
    </source>
</evidence>
<gene>
    <name evidence="3" type="ORF">EDC18_103319</name>
</gene>